<proteinExistence type="inferred from homology"/>
<feature type="domain" description="GOLD" evidence="10">
    <location>
        <begin position="34"/>
        <end position="146"/>
    </location>
</feature>
<keyword evidence="3 7" id="KW-0812">Transmembrane</keyword>
<evidence type="ECO:0000256" key="5">
    <source>
        <dbReference type="ARBA" id="ARBA00022989"/>
    </source>
</evidence>
<keyword evidence="11" id="KW-0167">Capsid protein</keyword>
<dbReference type="AlphaFoldDB" id="A0AAV3PDP5"/>
<name>A0AAV3PDP5_LITER</name>
<sequence length="211" mass="23489">MVETDNLCRGFILLFLSLIVTNEAVWLNLPAKGTKCVSEELHNNVVVLGDYVVISDDHVHPTPTISIKVTSPFGNSIHQKDNVTHGQFAFTTTEAGNYLACFSTNENHGAGDLSVNIDWKNGIAAKDWESVAKKENIEGLELELRKLEGAVEAIHENLNDLKSRELEMRTVSETTNSRVAWYSIMSLGVCIAASVVQIVYLKHYFQKKKLI</sequence>
<dbReference type="InterPro" id="IPR009038">
    <property type="entry name" value="GOLD_dom"/>
</dbReference>
<evidence type="ECO:0000313" key="12">
    <source>
        <dbReference type="Proteomes" id="UP001454036"/>
    </source>
</evidence>
<dbReference type="Pfam" id="PF01105">
    <property type="entry name" value="EMP24_GP25L"/>
    <property type="match status" value="1"/>
</dbReference>
<evidence type="ECO:0000256" key="4">
    <source>
        <dbReference type="ARBA" id="ARBA00022729"/>
    </source>
</evidence>
<evidence type="ECO:0000256" key="6">
    <source>
        <dbReference type="ARBA" id="ARBA00023136"/>
    </source>
</evidence>
<dbReference type="PANTHER" id="PTHR22811">
    <property type="entry name" value="TRANSMEMBRANE EMP24 DOMAIN-CONTAINING PROTEIN"/>
    <property type="match status" value="1"/>
</dbReference>
<evidence type="ECO:0000259" key="10">
    <source>
        <dbReference type="PROSITE" id="PS50866"/>
    </source>
</evidence>
<reference evidence="11 12" key="1">
    <citation type="submission" date="2024-01" db="EMBL/GenBank/DDBJ databases">
        <title>The complete chloroplast genome sequence of Lithospermum erythrorhizon: insights into the phylogenetic relationship among Boraginaceae species and the maternal lineages of purple gromwells.</title>
        <authorList>
            <person name="Okada T."/>
            <person name="Watanabe K."/>
        </authorList>
    </citation>
    <scope>NUCLEOTIDE SEQUENCE [LARGE SCALE GENOMIC DNA]</scope>
</reference>
<keyword evidence="8" id="KW-0175">Coiled coil</keyword>
<evidence type="ECO:0000256" key="3">
    <source>
        <dbReference type="ARBA" id="ARBA00022692"/>
    </source>
</evidence>
<dbReference type="InterPro" id="IPR015720">
    <property type="entry name" value="Emp24-like"/>
</dbReference>
<dbReference type="SMART" id="SM01190">
    <property type="entry name" value="EMP24_GP25L"/>
    <property type="match status" value="1"/>
</dbReference>
<evidence type="ECO:0000256" key="9">
    <source>
        <dbReference type="SAM" id="Phobius"/>
    </source>
</evidence>
<keyword evidence="11" id="KW-0946">Virion</keyword>
<comment type="subcellular location">
    <subcellularLocation>
        <location evidence="1 7">Membrane</location>
        <topology evidence="1 7">Single-pass type I membrane protein</topology>
    </subcellularLocation>
</comment>
<evidence type="ECO:0000256" key="2">
    <source>
        <dbReference type="ARBA" id="ARBA00007104"/>
    </source>
</evidence>
<dbReference type="GO" id="GO:0016020">
    <property type="term" value="C:membrane"/>
    <property type="evidence" value="ECO:0007669"/>
    <property type="project" value="UniProtKB-SubCell"/>
</dbReference>
<keyword evidence="6 9" id="KW-0472">Membrane</keyword>
<feature type="transmembrane region" description="Helical" evidence="9">
    <location>
        <begin position="179"/>
        <end position="201"/>
    </location>
</feature>
<evidence type="ECO:0000256" key="7">
    <source>
        <dbReference type="RuleBase" id="RU003827"/>
    </source>
</evidence>
<dbReference type="PROSITE" id="PS50866">
    <property type="entry name" value="GOLD"/>
    <property type="match status" value="1"/>
</dbReference>
<keyword evidence="5 9" id="KW-1133">Transmembrane helix</keyword>
<dbReference type="EMBL" id="BAABME010001417">
    <property type="protein sequence ID" value="GAA0149505.1"/>
    <property type="molecule type" value="Genomic_DNA"/>
</dbReference>
<protein>
    <submittedName>
        <fullName evidence="11">Vesicle coat protein</fullName>
    </submittedName>
</protein>
<organism evidence="11 12">
    <name type="scientific">Lithospermum erythrorhizon</name>
    <name type="common">Purple gromwell</name>
    <name type="synonym">Lithospermum officinale var. erythrorhizon</name>
    <dbReference type="NCBI Taxonomy" id="34254"/>
    <lineage>
        <taxon>Eukaryota</taxon>
        <taxon>Viridiplantae</taxon>
        <taxon>Streptophyta</taxon>
        <taxon>Embryophyta</taxon>
        <taxon>Tracheophyta</taxon>
        <taxon>Spermatophyta</taxon>
        <taxon>Magnoliopsida</taxon>
        <taxon>eudicotyledons</taxon>
        <taxon>Gunneridae</taxon>
        <taxon>Pentapetalae</taxon>
        <taxon>asterids</taxon>
        <taxon>lamiids</taxon>
        <taxon>Boraginales</taxon>
        <taxon>Boraginaceae</taxon>
        <taxon>Boraginoideae</taxon>
        <taxon>Lithospermeae</taxon>
        <taxon>Lithospermum</taxon>
    </lineage>
</organism>
<gene>
    <name evidence="11" type="ORF">LIER_08659</name>
</gene>
<evidence type="ECO:0000256" key="1">
    <source>
        <dbReference type="ARBA" id="ARBA00004479"/>
    </source>
</evidence>
<accession>A0AAV3PDP5</accession>
<evidence type="ECO:0000313" key="11">
    <source>
        <dbReference type="EMBL" id="GAA0149505.1"/>
    </source>
</evidence>
<keyword evidence="4" id="KW-0732">Signal</keyword>
<comment type="caution">
    <text evidence="11">The sequence shown here is derived from an EMBL/GenBank/DDBJ whole genome shotgun (WGS) entry which is preliminary data.</text>
</comment>
<feature type="coiled-coil region" evidence="8">
    <location>
        <begin position="130"/>
        <end position="164"/>
    </location>
</feature>
<keyword evidence="12" id="KW-1185">Reference proteome</keyword>
<evidence type="ECO:0000256" key="8">
    <source>
        <dbReference type="SAM" id="Coils"/>
    </source>
</evidence>
<comment type="similarity">
    <text evidence="2 7">Belongs to the EMP24/GP25L family.</text>
</comment>
<dbReference type="Proteomes" id="UP001454036">
    <property type="component" value="Unassembled WGS sequence"/>
</dbReference>